<evidence type="ECO:0000256" key="1">
    <source>
        <dbReference type="SAM" id="MobiDB-lite"/>
    </source>
</evidence>
<protein>
    <submittedName>
        <fullName evidence="2">Uncharacterized protein</fullName>
    </submittedName>
</protein>
<organism evidence="2">
    <name type="scientific">Arundo donax</name>
    <name type="common">Giant reed</name>
    <name type="synonym">Donax arundinaceus</name>
    <dbReference type="NCBI Taxonomy" id="35708"/>
    <lineage>
        <taxon>Eukaryota</taxon>
        <taxon>Viridiplantae</taxon>
        <taxon>Streptophyta</taxon>
        <taxon>Embryophyta</taxon>
        <taxon>Tracheophyta</taxon>
        <taxon>Spermatophyta</taxon>
        <taxon>Magnoliopsida</taxon>
        <taxon>Liliopsida</taxon>
        <taxon>Poales</taxon>
        <taxon>Poaceae</taxon>
        <taxon>PACMAD clade</taxon>
        <taxon>Arundinoideae</taxon>
        <taxon>Arundineae</taxon>
        <taxon>Arundo</taxon>
    </lineage>
</organism>
<feature type="region of interest" description="Disordered" evidence="1">
    <location>
        <begin position="44"/>
        <end position="63"/>
    </location>
</feature>
<name>A0A0A9GZD2_ARUDO</name>
<sequence>MAARARLEDEGESEGVRIRARAAHRREELDGGAGRGGCCQAAHEGVVEEGEVESGGGDEREVE</sequence>
<accession>A0A0A9GZD2</accession>
<proteinExistence type="predicted"/>
<dbReference type="AlphaFoldDB" id="A0A0A9GZD2"/>
<reference evidence="2" key="1">
    <citation type="submission" date="2014-09" db="EMBL/GenBank/DDBJ databases">
        <authorList>
            <person name="Magalhaes I.L.F."/>
            <person name="Oliveira U."/>
            <person name="Santos F.R."/>
            <person name="Vidigal T.H.D.A."/>
            <person name="Brescovit A.D."/>
            <person name="Santos A.J."/>
        </authorList>
    </citation>
    <scope>NUCLEOTIDE SEQUENCE</scope>
    <source>
        <tissue evidence="2">Shoot tissue taken approximately 20 cm above the soil surface</tissue>
    </source>
</reference>
<dbReference type="EMBL" id="GBRH01169955">
    <property type="protein sequence ID" value="JAE27941.1"/>
    <property type="molecule type" value="Transcribed_RNA"/>
</dbReference>
<evidence type="ECO:0000313" key="2">
    <source>
        <dbReference type="EMBL" id="JAE27941.1"/>
    </source>
</evidence>
<reference evidence="2" key="2">
    <citation type="journal article" date="2015" name="Data Brief">
        <title>Shoot transcriptome of the giant reed, Arundo donax.</title>
        <authorList>
            <person name="Barrero R.A."/>
            <person name="Guerrero F.D."/>
            <person name="Moolhuijzen P."/>
            <person name="Goolsby J.A."/>
            <person name="Tidwell J."/>
            <person name="Bellgard S.E."/>
            <person name="Bellgard M.I."/>
        </authorList>
    </citation>
    <scope>NUCLEOTIDE SEQUENCE</scope>
    <source>
        <tissue evidence="2">Shoot tissue taken approximately 20 cm above the soil surface</tissue>
    </source>
</reference>